<feature type="disulfide bond" evidence="3">
    <location>
        <begin position="382"/>
        <end position="420"/>
    </location>
</feature>
<evidence type="ECO:0000259" key="6">
    <source>
        <dbReference type="PROSITE" id="PS51767"/>
    </source>
</evidence>
<feature type="active site" evidence="2">
    <location>
        <position position="125"/>
    </location>
</feature>
<dbReference type="InterPro" id="IPR034164">
    <property type="entry name" value="Pepsin-like_dom"/>
</dbReference>
<dbReference type="AlphaFoldDB" id="A0A1I7Y0F8"/>
<keyword evidence="7" id="KW-1185">Reference proteome</keyword>
<protein>
    <submittedName>
        <fullName evidence="8">Peptidase A1 domain-containing protein</fullName>
    </submittedName>
</protein>
<keyword evidence="5" id="KW-0812">Transmembrane</keyword>
<dbReference type="InterPro" id="IPR001969">
    <property type="entry name" value="Aspartic_peptidase_AS"/>
</dbReference>
<dbReference type="GO" id="GO:0006508">
    <property type="term" value="P:proteolysis"/>
    <property type="evidence" value="ECO:0007669"/>
    <property type="project" value="UniProtKB-KW"/>
</dbReference>
<name>A0A1I7Y0F8_9BILA</name>
<dbReference type="Proteomes" id="UP000095287">
    <property type="component" value="Unplaced"/>
</dbReference>
<dbReference type="SUPFAM" id="SSF50630">
    <property type="entry name" value="Acid proteases"/>
    <property type="match status" value="1"/>
</dbReference>
<dbReference type="PANTHER" id="PTHR47966">
    <property type="entry name" value="BETA-SITE APP-CLEAVING ENZYME, ISOFORM A-RELATED"/>
    <property type="match status" value="1"/>
</dbReference>
<dbReference type="PROSITE" id="PS00141">
    <property type="entry name" value="ASP_PROTEASE"/>
    <property type="match status" value="1"/>
</dbReference>
<keyword evidence="4" id="KW-0645">Protease</keyword>
<keyword evidence="3" id="KW-1015">Disulfide bond</keyword>
<organism evidence="7 8">
    <name type="scientific">Steinernema glaseri</name>
    <dbReference type="NCBI Taxonomy" id="37863"/>
    <lineage>
        <taxon>Eukaryota</taxon>
        <taxon>Metazoa</taxon>
        <taxon>Ecdysozoa</taxon>
        <taxon>Nematoda</taxon>
        <taxon>Chromadorea</taxon>
        <taxon>Rhabditida</taxon>
        <taxon>Tylenchina</taxon>
        <taxon>Panagrolaimomorpha</taxon>
        <taxon>Strongyloidoidea</taxon>
        <taxon>Steinernematidae</taxon>
        <taxon>Steinernema</taxon>
    </lineage>
</organism>
<evidence type="ECO:0000256" key="3">
    <source>
        <dbReference type="PIRSR" id="PIRSR601461-2"/>
    </source>
</evidence>
<dbReference type="GO" id="GO:0004190">
    <property type="term" value="F:aspartic-type endopeptidase activity"/>
    <property type="evidence" value="ECO:0007669"/>
    <property type="project" value="UniProtKB-KW"/>
</dbReference>
<dbReference type="InterPro" id="IPR021109">
    <property type="entry name" value="Peptidase_aspartic_dom_sf"/>
</dbReference>
<evidence type="ECO:0000256" key="4">
    <source>
        <dbReference type="RuleBase" id="RU000454"/>
    </source>
</evidence>
<dbReference type="InterPro" id="IPR001461">
    <property type="entry name" value="Aspartic_peptidase_A1"/>
</dbReference>
<proteinExistence type="inferred from homology"/>
<dbReference type="GO" id="GO:0005764">
    <property type="term" value="C:lysosome"/>
    <property type="evidence" value="ECO:0007669"/>
    <property type="project" value="TreeGrafter"/>
</dbReference>
<feature type="disulfide bond" evidence="3">
    <location>
        <begin position="138"/>
        <end position="177"/>
    </location>
</feature>
<evidence type="ECO:0000313" key="8">
    <source>
        <dbReference type="WBParaSite" id="L893_g11178.t1"/>
    </source>
</evidence>
<reference evidence="8" key="1">
    <citation type="submission" date="2016-11" db="UniProtKB">
        <authorList>
            <consortium name="WormBaseParasite"/>
        </authorList>
    </citation>
    <scope>IDENTIFICATION</scope>
</reference>
<feature type="transmembrane region" description="Helical" evidence="5">
    <location>
        <begin position="50"/>
        <end position="74"/>
    </location>
</feature>
<dbReference type="Gene3D" id="2.40.70.10">
    <property type="entry name" value="Acid Proteases"/>
    <property type="match status" value="2"/>
</dbReference>
<dbReference type="PROSITE" id="PS51767">
    <property type="entry name" value="PEPTIDASE_A1"/>
    <property type="match status" value="1"/>
</dbReference>
<evidence type="ECO:0000256" key="5">
    <source>
        <dbReference type="SAM" id="Phobius"/>
    </source>
</evidence>
<sequence>MIAPLSSCGASRRKNNAAQEVITLGDYRYILNRRCTLGSKRHRRTSDPKAVFTTPIMKVLLVLTLLGFANAAVFQSKLHRVQPRKDLKGLELAKVAQQVNDFHDNLYLANISIGTPPQEFSVILDTGSSFFWVPDASCGLLQCPDYCSSLWQDQCIQYCSAPCCEGKTTYTDPKSPCASKQRYDSSKSSTYAKVSPAKTFSIEYLTGAAQGVVAQDTLSIGNGITVKKMQFGQAATISDHFAKTPVNGIFGLSLDSLVPGVRSSLLQVIFANQLDEPIITVFYERKGNVQNVEGGVVTWGGVDTQNCGPVFAYVPLTGRGVWQFHLEGVSIGNYSDSGNGQGYDALSDTGSGAIFAPKSNVDAIAKELKATVIGNNNYALPCEGNPDLVLSIGGAKYGIKSKNYVVDMGDDKIVDGVKHCLLGITARASGTHWTLGSPFISQFCQIYDVKNARIGFANPIAQ</sequence>
<dbReference type="InterPro" id="IPR033121">
    <property type="entry name" value="PEPTIDASE_A1"/>
</dbReference>
<keyword evidence="5" id="KW-1133">Transmembrane helix</keyword>
<accession>A0A1I7Y0F8</accession>
<dbReference type="WBParaSite" id="L893_g11178.t1">
    <property type="protein sequence ID" value="L893_g11178.t1"/>
    <property type="gene ID" value="L893_g11178"/>
</dbReference>
<keyword evidence="4" id="KW-0378">Hydrolase</keyword>
<keyword evidence="5" id="KW-0472">Membrane</keyword>
<dbReference type="PANTHER" id="PTHR47966:SF45">
    <property type="entry name" value="PEPTIDASE A1 DOMAIN-CONTAINING PROTEIN"/>
    <property type="match status" value="1"/>
</dbReference>
<keyword evidence="4" id="KW-0064">Aspartyl protease</keyword>
<comment type="similarity">
    <text evidence="1 4">Belongs to the peptidase A1 family.</text>
</comment>
<feature type="domain" description="Peptidase A1" evidence="6">
    <location>
        <begin position="107"/>
        <end position="457"/>
    </location>
</feature>
<evidence type="ECO:0000256" key="1">
    <source>
        <dbReference type="ARBA" id="ARBA00007447"/>
    </source>
</evidence>
<evidence type="ECO:0000313" key="7">
    <source>
        <dbReference type="Proteomes" id="UP000095287"/>
    </source>
</evidence>
<dbReference type="Pfam" id="PF00026">
    <property type="entry name" value="Asp"/>
    <property type="match status" value="1"/>
</dbReference>
<evidence type="ECO:0000256" key="2">
    <source>
        <dbReference type="PIRSR" id="PIRSR601461-1"/>
    </source>
</evidence>
<feature type="active site" evidence="2">
    <location>
        <position position="348"/>
    </location>
</feature>
<dbReference type="CDD" id="cd05471">
    <property type="entry name" value="pepsin_like"/>
    <property type="match status" value="1"/>
</dbReference>
<dbReference type="PRINTS" id="PR00792">
    <property type="entry name" value="PEPSIN"/>
</dbReference>